<feature type="transmembrane region" description="Helical" evidence="2">
    <location>
        <begin position="410"/>
        <end position="436"/>
    </location>
</feature>
<dbReference type="RefSeq" id="WP_200501895.1">
    <property type="nucleotide sequence ID" value="NZ_JAEDAJ010000003.1"/>
</dbReference>
<dbReference type="Pfam" id="PF19877">
    <property type="entry name" value="DUF6350"/>
    <property type="match status" value="1"/>
</dbReference>
<keyword evidence="2" id="KW-0812">Transmembrane</keyword>
<reference evidence="3 4" key="1">
    <citation type="submission" date="2020-12" db="EMBL/GenBank/DDBJ databases">
        <title>Brachybacterium sp. MASK1Z-5, whole genome shotgun sequence.</title>
        <authorList>
            <person name="Tuo L."/>
        </authorList>
    </citation>
    <scope>NUCLEOTIDE SEQUENCE [LARGE SCALE GENOMIC DNA]</scope>
    <source>
        <strain evidence="3 4">MASK1Z-5</strain>
    </source>
</reference>
<keyword evidence="4" id="KW-1185">Reference proteome</keyword>
<keyword evidence="2" id="KW-0472">Membrane</keyword>
<feature type="transmembrane region" description="Helical" evidence="2">
    <location>
        <begin position="144"/>
        <end position="165"/>
    </location>
</feature>
<gene>
    <name evidence="3" type="ORF">I8D64_07595</name>
</gene>
<dbReference type="InterPro" id="IPR045931">
    <property type="entry name" value="DUF6350"/>
</dbReference>
<evidence type="ECO:0000313" key="4">
    <source>
        <dbReference type="Proteomes" id="UP000612352"/>
    </source>
</evidence>
<proteinExistence type="predicted"/>
<feature type="region of interest" description="Disordered" evidence="1">
    <location>
        <begin position="1"/>
        <end position="24"/>
    </location>
</feature>
<feature type="transmembrane region" description="Helical" evidence="2">
    <location>
        <begin position="34"/>
        <end position="58"/>
    </location>
</feature>
<feature type="compositionally biased region" description="Basic and acidic residues" evidence="1">
    <location>
        <begin position="10"/>
        <end position="24"/>
    </location>
</feature>
<feature type="transmembrane region" description="Helical" evidence="2">
    <location>
        <begin position="177"/>
        <end position="197"/>
    </location>
</feature>
<accession>A0ABS1B9D1</accession>
<sequence length="484" mass="48524">MAGNGGGGGRTREDRARADRGRADRGDVRLDSPVLAGALAALSALGTGLAITAVPALIAQLSSSHGSLGVLGAILLALDALVLGHGGSLLLQAGSVTGSIAVMPFGLTIVLLVVVALAARRAVRRLRPISADGALRARALRDGVMCLGALVVVYTAGLGVLAAIARSTLVHAVVPSAVVSGALVSVVGGLAGALLALRRRGGGGVPEVRILSLLPAPYGSVARAVLLALAGLAASAALVCTAMIAIRFGAVASLHESLHAGFWGSVVLLLLQLALFPLIAVWVLVVILGGSVTLGAGSVISLAGAETTVMPALPLLGIVPDPGTGPWWTRLLIVLPVVAIALGAIRLCRDLVGEEGDADSSESALRERVIALVAYAVALLLLVLLVAGLATGGIGDGSLEALGPRIGSLLLPLLGIVVVPTAAVAAVCLTPALPWARAQWAGLRGRVEAAESRENGSTDRSEDEPDRDQDDDASVRTPSDPPSS</sequence>
<feature type="transmembrane region" description="Helical" evidence="2">
    <location>
        <begin position="224"/>
        <end position="250"/>
    </location>
</feature>
<keyword evidence="2" id="KW-1133">Transmembrane helix</keyword>
<dbReference type="EMBL" id="JAEDAJ010000003">
    <property type="protein sequence ID" value="MBK0331264.1"/>
    <property type="molecule type" value="Genomic_DNA"/>
</dbReference>
<dbReference type="Proteomes" id="UP000612352">
    <property type="component" value="Unassembled WGS sequence"/>
</dbReference>
<name>A0ABS1B9D1_9MICO</name>
<evidence type="ECO:0000256" key="1">
    <source>
        <dbReference type="SAM" id="MobiDB-lite"/>
    </source>
</evidence>
<organism evidence="3 4">
    <name type="scientific">Brachybacterium halotolerans</name>
    <dbReference type="NCBI Taxonomy" id="2795215"/>
    <lineage>
        <taxon>Bacteria</taxon>
        <taxon>Bacillati</taxon>
        <taxon>Actinomycetota</taxon>
        <taxon>Actinomycetes</taxon>
        <taxon>Micrococcales</taxon>
        <taxon>Dermabacteraceae</taxon>
        <taxon>Brachybacterium</taxon>
    </lineage>
</organism>
<feature type="region of interest" description="Disordered" evidence="1">
    <location>
        <begin position="447"/>
        <end position="484"/>
    </location>
</feature>
<evidence type="ECO:0000256" key="2">
    <source>
        <dbReference type="SAM" id="Phobius"/>
    </source>
</evidence>
<feature type="compositionally biased region" description="Acidic residues" evidence="1">
    <location>
        <begin position="461"/>
        <end position="472"/>
    </location>
</feature>
<feature type="transmembrane region" description="Helical" evidence="2">
    <location>
        <begin position="100"/>
        <end position="123"/>
    </location>
</feature>
<feature type="transmembrane region" description="Helical" evidence="2">
    <location>
        <begin position="327"/>
        <end position="348"/>
    </location>
</feature>
<feature type="transmembrane region" description="Helical" evidence="2">
    <location>
        <begin position="70"/>
        <end position="94"/>
    </location>
</feature>
<feature type="transmembrane region" description="Helical" evidence="2">
    <location>
        <begin position="262"/>
        <end position="287"/>
    </location>
</feature>
<comment type="caution">
    <text evidence="3">The sequence shown here is derived from an EMBL/GenBank/DDBJ whole genome shotgun (WGS) entry which is preliminary data.</text>
</comment>
<feature type="compositionally biased region" description="Basic and acidic residues" evidence="1">
    <location>
        <begin position="447"/>
        <end position="460"/>
    </location>
</feature>
<feature type="transmembrane region" description="Helical" evidence="2">
    <location>
        <begin position="294"/>
        <end position="315"/>
    </location>
</feature>
<protein>
    <submittedName>
        <fullName evidence="3">Uncharacterized protein</fullName>
    </submittedName>
</protein>
<evidence type="ECO:0000313" key="3">
    <source>
        <dbReference type="EMBL" id="MBK0331264.1"/>
    </source>
</evidence>
<feature type="transmembrane region" description="Helical" evidence="2">
    <location>
        <begin position="369"/>
        <end position="390"/>
    </location>
</feature>